<dbReference type="PIRSF" id="PIRSF020680">
    <property type="entry name" value="PhnH"/>
    <property type="match status" value="1"/>
</dbReference>
<dbReference type="EMBL" id="LYPC01000027">
    <property type="protein sequence ID" value="OCT12241.1"/>
    <property type="molecule type" value="Genomic_DNA"/>
</dbReference>
<name>A0A1C0ZVV5_9BACL</name>
<dbReference type="SUPFAM" id="SSF159709">
    <property type="entry name" value="PhnH-like"/>
    <property type="match status" value="1"/>
</dbReference>
<dbReference type="InterPro" id="IPR038058">
    <property type="entry name" value="PhnH-like_sp"/>
</dbReference>
<evidence type="ECO:0000313" key="2">
    <source>
        <dbReference type="Proteomes" id="UP000093309"/>
    </source>
</evidence>
<comment type="caution">
    <text evidence="1">The sequence shown here is derived from an EMBL/GenBank/DDBJ whole genome shotgun (WGS) entry which is preliminary data.</text>
</comment>
<dbReference type="OrthoDB" id="154477at2"/>
<dbReference type="InterPro" id="IPR008772">
    <property type="entry name" value="Phosphonate_metab_PhnH"/>
</dbReference>
<organism evidence="1 2">
    <name type="scientific">Paenibacillus pectinilyticus</name>
    <dbReference type="NCBI Taxonomy" id="512399"/>
    <lineage>
        <taxon>Bacteria</taxon>
        <taxon>Bacillati</taxon>
        <taxon>Bacillota</taxon>
        <taxon>Bacilli</taxon>
        <taxon>Bacillales</taxon>
        <taxon>Paenibacillaceae</taxon>
        <taxon>Paenibacillus</taxon>
    </lineage>
</organism>
<dbReference type="Pfam" id="PF05845">
    <property type="entry name" value="PhnH"/>
    <property type="match status" value="1"/>
</dbReference>
<dbReference type="AlphaFoldDB" id="A0A1C0ZVV5"/>
<dbReference type="GO" id="GO:0016829">
    <property type="term" value="F:lyase activity"/>
    <property type="evidence" value="ECO:0007669"/>
    <property type="project" value="UniProtKB-KW"/>
</dbReference>
<reference evidence="2" key="1">
    <citation type="submission" date="2016-05" db="EMBL/GenBank/DDBJ databases">
        <title>Paenibacillus oryzae. sp. nov., isolated from the rice root.</title>
        <authorList>
            <person name="Zhang J."/>
            <person name="Zhang X."/>
        </authorList>
    </citation>
    <scope>NUCLEOTIDE SEQUENCE [LARGE SCALE GENOMIC DNA]</scope>
    <source>
        <strain evidence="2">KCTC13222</strain>
    </source>
</reference>
<gene>
    <name evidence="1" type="ORF">A8709_30870</name>
</gene>
<keyword evidence="2" id="KW-1185">Reference proteome</keyword>
<dbReference type="STRING" id="512399.A8709_30870"/>
<protein>
    <submittedName>
        <fullName evidence="1">Phosphonate C-P lyase system protein PhnH</fullName>
    </submittedName>
</protein>
<dbReference type="NCBIfam" id="TIGR03292">
    <property type="entry name" value="PhnH_redo"/>
    <property type="match status" value="1"/>
</dbReference>
<dbReference type="Gene3D" id="3.40.50.11310">
    <property type="entry name" value="Bacterial phosphonate metabolism protein PhnH"/>
    <property type="match status" value="1"/>
</dbReference>
<dbReference type="RefSeq" id="WP_065856347.1">
    <property type="nucleotide sequence ID" value="NZ_LYPC01000027.1"/>
</dbReference>
<proteinExistence type="predicted"/>
<dbReference type="GO" id="GO:0019634">
    <property type="term" value="P:organic phosphonate metabolic process"/>
    <property type="evidence" value="ECO:0007669"/>
    <property type="project" value="InterPro"/>
</dbReference>
<keyword evidence="1" id="KW-0456">Lyase</keyword>
<accession>A0A1C0ZVV5</accession>
<evidence type="ECO:0000313" key="1">
    <source>
        <dbReference type="EMBL" id="OCT12241.1"/>
    </source>
</evidence>
<dbReference type="Proteomes" id="UP000093309">
    <property type="component" value="Unassembled WGS sequence"/>
</dbReference>
<sequence>MSLDLIHDIQSAYRKLIDSLSRPGTVSDLSAEAGKLGMDQGCLPSTQVLAAMLLDPEVSFTVFSERKAQVTHVFKQMSYAREVDASEADFIFVLGDAPSEDLTRALEIAKIGDLQDPHFSATLIIETESLSNGTKLRLSGPGIQSSSNAKVTINDAWLDIRAARNCEYPLGLDIIFVDAAHRLLALPRTTQVLVEEVS</sequence>